<dbReference type="GO" id="GO:0005743">
    <property type="term" value="C:mitochondrial inner membrane"/>
    <property type="evidence" value="ECO:0007669"/>
    <property type="project" value="UniProtKB-SubCell"/>
</dbReference>
<dbReference type="FunFam" id="4.10.410.10:FF:000005">
    <property type="entry name" value="Pancreatic trypsin inhibitor"/>
    <property type="match status" value="1"/>
</dbReference>
<evidence type="ECO:0000256" key="18">
    <source>
        <dbReference type="ARBA" id="ARBA00022824"/>
    </source>
</evidence>
<evidence type="ECO:0000256" key="10">
    <source>
        <dbReference type="ARBA" id="ARBA00022490"/>
    </source>
</evidence>
<evidence type="ECO:0000256" key="12">
    <source>
        <dbReference type="ARBA" id="ARBA00022530"/>
    </source>
</evidence>
<reference evidence="30" key="2">
    <citation type="submission" date="2025-08" db="UniProtKB">
        <authorList>
            <consortium name="Ensembl"/>
        </authorList>
    </citation>
    <scope>IDENTIFICATION</scope>
</reference>
<name>H3C6Y6_TETNG</name>
<feature type="signal peptide" evidence="28">
    <location>
        <begin position="1"/>
        <end position="18"/>
    </location>
</feature>
<evidence type="ECO:0000256" key="9">
    <source>
        <dbReference type="ARBA" id="ARBA00022475"/>
    </source>
</evidence>
<keyword evidence="20" id="KW-0654">Proteoglycan</keyword>
<keyword evidence="26" id="KW-0325">Glycoprotein</keyword>
<evidence type="ECO:0000256" key="22">
    <source>
        <dbReference type="ARBA" id="ARBA00023002"/>
    </source>
</evidence>
<evidence type="ECO:0000256" key="17">
    <source>
        <dbReference type="ARBA" id="ARBA00022792"/>
    </source>
</evidence>
<dbReference type="CDD" id="cd22597">
    <property type="entry name" value="Kunitz_bikunin_2-like"/>
    <property type="match status" value="1"/>
</dbReference>
<dbReference type="CDD" id="cd22596">
    <property type="entry name" value="Kunitz_bikunin_1-like"/>
    <property type="match status" value="1"/>
</dbReference>
<evidence type="ECO:0000256" key="15">
    <source>
        <dbReference type="ARBA" id="ARBA00022729"/>
    </source>
</evidence>
<evidence type="ECO:0000256" key="4">
    <source>
        <dbReference type="ARBA" id="ARBA00004498"/>
    </source>
</evidence>
<keyword evidence="25" id="KW-1015">Disulfide bond</keyword>
<evidence type="ECO:0000256" key="24">
    <source>
        <dbReference type="ARBA" id="ARBA00023136"/>
    </source>
</evidence>
<keyword evidence="19" id="KW-0722">Serine protease inhibitor</keyword>
<evidence type="ECO:0000256" key="14">
    <source>
        <dbReference type="ARBA" id="ARBA00022690"/>
    </source>
</evidence>
<keyword evidence="9" id="KW-1003">Cell membrane</keyword>
<dbReference type="InParanoid" id="H3C6Y6"/>
<dbReference type="GO" id="GO:0004867">
    <property type="term" value="F:serine-type endopeptidase inhibitor activity"/>
    <property type="evidence" value="ECO:0007669"/>
    <property type="project" value="UniProtKB-KW"/>
</dbReference>
<proteinExistence type="inferred from homology"/>
<keyword evidence="10" id="KW-0963">Cytoplasm</keyword>
<evidence type="ECO:0000256" key="8">
    <source>
        <dbReference type="ARBA" id="ARBA00018905"/>
    </source>
</evidence>
<dbReference type="PROSITE" id="PS00213">
    <property type="entry name" value="LIPOCALIN"/>
    <property type="match status" value="1"/>
</dbReference>
<dbReference type="SUPFAM" id="SSF57362">
    <property type="entry name" value="BPTI-like"/>
    <property type="match status" value="2"/>
</dbReference>
<sequence>RKESVILLVLVSVWTLQAEPVDPEAVTQTQENFDLGKFMGKWYQAAVASTCPCYLKRKSKNPDMVPMVLQHVDAELNFTKTATSFRNGTCKQMTSHYSLTSTPGRFFHHVSRFGSDVDSFVVRTDYENVAVMLQLSTEKMSGNRSTNLILYSRKTEVTSDALDDFKKLVEEHGISADTIIVNKNNGTEKALSSVVSEQRYKREAELGLDQPEGSGMDQTFFNGSEACKAAPDTGPCFGSFQNYFYNSSSMSCELFSYGGCLGNQNNFKDERDCLQRCRTEAVCHLPMLAQPCSGQPPIWAFDSSAGLCVPYKVGFCQNNANKFYSKAECEEYCGKTQDDGTEFLAAN</sequence>
<keyword evidence="31" id="KW-1185">Reference proteome</keyword>
<keyword evidence="15 28" id="KW-0732">Signal</keyword>
<dbReference type="InterPro" id="IPR022272">
    <property type="entry name" value="Lipocalin_CS"/>
</dbReference>
<dbReference type="AlphaFoldDB" id="H3C6Y6"/>
<dbReference type="Pfam" id="PF00061">
    <property type="entry name" value="Lipocalin"/>
    <property type="match status" value="1"/>
</dbReference>
<evidence type="ECO:0000256" key="27">
    <source>
        <dbReference type="ARBA" id="ARBA00023242"/>
    </source>
</evidence>
<keyword evidence="23" id="KW-0496">Mitochondrion</keyword>
<reference evidence="31" key="1">
    <citation type="journal article" date="2004" name="Nature">
        <title>Genome duplication in the teleost fish Tetraodon nigroviridis reveals the early vertebrate proto-karyotype.</title>
        <authorList>
            <person name="Jaillon O."/>
            <person name="Aury J.-M."/>
            <person name="Brunet F."/>
            <person name="Petit J.-L."/>
            <person name="Stange-Thomann N."/>
            <person name="Mauceli E."/>
            <person name="Bouneau L."/>
            <person name="Fischer C."/>
            <person name="Ozouf-Costaz C."/>
            <person name="Bernot A."/>
            <person name="Nicaud S."/>
            <person name="Jaffe D."/>
            <person name="Fisher S."/>
            <person name="Lutfalla G."/>
            <person name="Dossat C."/>
            <person name="Segurens B."/>
            <person name="Dasilva C."/>
            <person name="Salanoubat M."/>
            <person name="Levy M."/>
            <person name="Boudet N."/>
            <person name="Castellano S."/>
            <person name="Anthouard V."/>
            <person name="Jubin C."/>
            <person name="Castelli V."/>
            <person name="Katinka M."/>
            <person name="Vacherie B."/>
            <person name="Biemont C."/>
            <person name="Skalli Z."/>
            <person name="Cattolico L."/>
            <person name="Poulain J."/>
            <person name="De Berardinis V."/>
            <person name="Cruaud C."/>
            <person name="Duprat S."/>
            <person name="Brottier P."/>
            <person name="Coutanceau J.-P."/>
            <person name="Gouzy J."/>
            <person name="Parra G."/>
            <person name="Lardier G."/>
            <person name="Chapple C."/>
            <person name="McKernan K.J."/>
            <person name="McEwan P."/>
            <person name="Bosak S."/>
            <person name="Kellis M."/>
            <person name="Volff J.-N."/>
            <person name="Guigo R."/>
            <person name="Zody M.C."/>
            <person name="Mesirov J."/>
            <person name="Lindblad-Toh K."/>
            <person name="Birren B."/>
            <person name="Nusbaum C."/>
            <person name="Kahn D."/>
            <person name="Robinson-Rechavi M."/>
            <person name="Laudet V."/>
            <person name="Schachter V."/>
            <person name="Quetier F."/>
            <person name="Saurin W."/>
            <person name="Scarpelli C."/>
            <person name="Wincker P."/>
            <person name="Lander E.S."/>
            <person name="Weissenbach J."/>
            <person name="Roest Crollius H."/>
        </authorList>
    </citation>
    <scope>NUCLEOTIDE SEQUENCE [LARGE SCALE GENOMIC DNA]</scope>
</reference>
<evidence type="ECO:0000256" key="23">
    <source>
        <dbReference type="ARBA" id="ARBA00023128"/>
    </source>
</evidence>
<comment type="subcellular location">
    <subcellularLocation>
        <location evidence="2">Cell membrane</location>
        <topology evidence="2">Peripheral membrane protein</topology>
    </subcellularLocation>
    <subcellularLocation>
        <location evidence="5">Cytoplasm</location>
        <location evidence="5">Cytosol</location>
    </subcellularLocation>
    <subcellularLocation>
        <location evidence="3">Endoplasmic reticulum</location>
    </subcellularLocation>
    <subcellularLocation>
        <location evidence="6">Mitochondrion inner membrane</location>
        <topology evidence="6">Peripheral membrane protein</topology>
    </subcellularLocation>
    <subcellularLocation>
        <location evidence="1">Nucleus membrane</location>
    </subcellularLocation>
    <subcellularLocation>
        <location evidence="4">Secreted</location>
        <location evidence="4">Extracellular space</location>
        <location evidence="4">Extracellular matrix</location>
    </subcellularLocation>
</comment>
<dbReference type="InterPro" id="IPR036880">
    <property type="entry name" value="Kunitz_BPTI_sf"/>
</dbReference>
<dbReference type="Gene3D" id="2.40.128.20">
    <property type="match status" value="1"/>
</dbReference>
<keyword evidence="12" id="KW-0272">Extracellular matrix</keyword>
<evidence type="ECO:0000259" key="29">
    <source>
        <dbReference type="PROSITE" id="PS50279"/>
    </source>
</evidence>
<dbReference type="GeneTree" id="ENSGT00940000160109"/>
<dbReference type="PRINTS" id="PR00759">
    <property type="entry name" value="BASICPTASE"/>
</dbReference>
<evidence type="ECO:0000256" key="16">
    <source>
        <dbReference type="ARBA" id="ARBA00022737"/>
    </source>
</evidence>
<dbReference type="PRINTS" id="PR00179">
    <property type="entry name" value="LIPOCALIN"/>
</dbReference>
<keyword evidence="22" id="KW-0560">Oxidoreductase</keyword>
<dbReference type="Proteomes" id="UP000007303">
    <property type="component" value="Unassembled WGS sequence"/>
</dbReference>
<dbReference type="Pfam" id="PF00014">
    <property type="entry name" value="Kunitz_BPTI"/>
    <property type="match status" value="2"/>
</dbReference>
<dbReference type="InterPro" id="IPR002223">
    <property type="entry name" value="Kunitz_BPTI"/>
</dbReference>
<feature type="domain" description="BPTI/Kunitz inhibitor" evidence="29">
    <location>
        <begin position="227"/>
        <end position="277"/>
    </location>
</feature>
<evidence type="ECO:0000256" key="11">
    <source>
        <dbReference type="ARBA" id="ARBA00022525"/>
    </source>
</evidence>
<keyword evidence="27" id="KW-0539">Nucleus</keyword>
<dbReference type="Gene3D" id="4.10.410.10">
    <property type="entry name" value="Pancreatic trypsin inhibitor Kunitz domain"/>
    <property type="match status" value="2"/>
</dbReference>
<dbReference type="InterPro" id="IPR012674">
    <property type="entry name" value="Calycin"/>
</dbReference>
<dbReference type="GO" id="GO:0005783">
    <property type="term" value="C:endoplasmic reticulum"/>
    <property type="evidence" value="ECO:0007669"/>
    <property type="project" value="UniProtKB-SubCell"/>
</dbReference>
<evidence type="ECO:0000256" key="13">
    <source>
        <dbReference type="ARBA" id="ARBA00022685"/>
    </source>
</evidence>
<reference evidence="30" key="3">
    <citation type="submission" date="2025-09" db="UniProtKB">
        <authorList>
            <consortium name="Ensembl"/>
        </authorList>
    </citation>
    <scope>IDENTIFICATION</scope>
</reference>
<dbReference type="OMA" id="CPWLKRI"/>
<keyword evidence="24" id="KW-0472">Membrane</keyword>
<dbReference type="STRING" id="99883.ENSTNIP00000004007"/>
<evidence type="ECO:0000256" key="5">
    <source>
        <dbReference type="ARBA" id="ARBA00004514"/>
    </source>
</evidence>
<keyword evidence="16" id="KW-0677">Repeat</keyword>
<feature type="chain" id="PRO_5003582020" description="Protein AMBP" evidence="28">
    <location>
        <begin position="19"/>
        <end position="347"/>
    </location>
</feature>
<organism evidence="30 31">
    <name type="scientific">Tetraodon nigroviridis</name>
    <name type="common">Spotted green pufferfish</name>
    <name type="synonym">Chelonodon nigroviridis</name>
    <dbReference type="NCBI Taxonomy" id="99883"/>
    <lineage>
        <taxon>Eukaryota</taxon>
        <taxon>Metazoa</taxon>
        <taxon>Chordata</taxon>
        <taxon>Craniata</taxon>
        <taxon>Vertebrata</taxon>
        <taxon>Euteleostomi</taxon>
        <taxon>Actinopterygii</taxon>
        <taxon>Neopterygii</taxon>
        <taxon>Teleostei</taxon>
        <taxon>Neoteleostei</taxon>
        <taxon>Acanthomorphata</taxon>
        <taxon>Eupercaria</taxon>
        <taxon>Tetraodontiformes</taxon>
        <taxon>Tetradontoidea</taxon>
        <taxon>Tetraodontidae</taxon>
        <taxon>Tetraodon</taxon>
    </lineage>
</organism>
<evidence type="ECO:0000256" key="6">
    <source>
        <dbReference type="ARBA" id="ARBA00004637"/>
    </source>
</evidence>
<keyword evidence="14" id="KW-0646">Protease inhibitor</keyword>
<evidence type="ECO:0000313" key="31">
    <source>
        <dbReference type="Proteomes" id="UP000007303"/>
    </source>
</evidence>
<keyword evidence="17" id="KW-0999">Mitochondrion inner membrane</keyword>
<dbReference type="PANTHER" id="PTHR46676">
    <property type="entry name" value="PROTEIN AMBP"/>
    <property type="match status" value="1"/>
</dbReference>
<dbReference type="InterPro" id="IPR020901">
    <property type="entry name" value="Prtase_inh_Kunz-CS"/>
</dbReference>
<keyword evidence="18" id="KW-0256">Endoplasmic reticulum</keyword>
<dbReference type="Ensembl" id="ENSTNIT00000002570.1">
    <property type="protein sequence ID" value="ENSTNIP00000004007.1"/>
    <property type="gene ID" value="ENSTNIG00000013208.1"/>
</dbReference>
<evidence type="ECO:0000256" key="3">
    <source>
        <dbReference type="ARBA" id="ARBA00004240"/>
    </source>
</evidence>
<dbReference type="GO" id="GO:0005829">
    <property type="term" value="C:cytosol"/>
    <property type="evidence" value="ECO:0007669"/>
    <property type="project" value="UniProtKB-SubCell"/>
</dbReference>
<evidence type="ECO:0000256" key="7">
    <source>
        <dbReference type="ARBA" id="ARBA00008238"/>
    </source>
</evidence>
<protein>
    <recommendedName>
        <fullName evidence="8">Protein AMBP</fullName>
    </recommendedName>
</protein>
<dbReference type="InterPro" id="IPR002968">
    <property type="entry name" value="A1-microglobln"/>
</dbReference>
<dbReference type="PRINTS" id="PR01215">
    <property type="entry name" value="A1MCGLOBULIN"/>
</dbReference>
<evidence type="ECO:0000256" key="20">
    <source>
        <dbReference type="ARBA" id="ARBA00022974"/>
    </source>
</evidence>
<evidence type="ECO:0000256" key="19">
    <source>
        <dbReference type="ARBA" id="ARBA00022900"/>
    </source>
</evidence>
<keyword evidence="13" id="KW-0165">Cleavage on pair of basic residues</keyword>
<keyword evidence="11" id="KW-0964">Secreted</keyword>
<evidence type="ECO:0000256" key="1">
    <source>
        <dbReference type="ARBA" id="ARBA00004126"/>
    </source>
</evidence>
<keyword evidence="21" id="KW-0157">Chromophore</keyword>
<comment type="similarity">
    <text evidence="7">In the N-terminal section; belongs to the calycin superfamily. Lipocalin family.</text>
</comment>
<feature type="domain" description="BPTI/Kunitz inhibitor" evidence="29">
    <location>
        <begin position="283"/>
        <end position="333"/>
    </location>
</feature>
<dbReference type="GO" id="GO:0031965">
    <property type="term" value="C:nuclear membrane"/>
    <property type="evidence" value="ECO:0007669"/>
    <property type="project" value="UniProtKB-SubCell"/>
</dbReference>
<dbReference type="InterPro" id="IPR029856">
    <property type="entry name" value="AMBP"/>
</dbReference>
<dbReference type="GO" id="GO:0005886">
    <property type="term" value="C:plasma membrane"/>
    <property type="evidence" value="ECO:0007669"/>
    <property type="project" value="UniProtKB-SubCell"/>
</dbReference>
<dbReference type="GO" id="GO:0016491">
    <property type="term" value="F:oxidoreductase activity"/>
    <property type="evidence" value="ECO:0007669"/>
    <property type="project" value="UniProtKB-KW"/>
</dbReference>
<dbReference type="InterPro" id="IPR000566">
    <property type="entry name" value="Lipocln_cytosolic_FA-bd_dom"/>
</dbReference>
<dbReference type="SMART" id="SM00131">
    <property type="entry name" value="KU"/>
    <property type="match status" value="2"/>
</dbReference>
<evidence type="ECO:0000313" key="30">
    <source>
        <dbReference type="Ensembl" id="ENSTNIP00000004007.1"/>
    </source>
</evidence>
<evidence type="ECO:0000256" key="2">
    <source>
        <dbReference type="ARBA" id="ARBA00004202"/>
    </source>
</evidence>
<dbReference type="PROSITE" id="PS50279">
    <property type="entry name" value="BPTI_KUNITZ_2"/>
    <property type="match status" value="2"/>
</dbReference>
<evidence type="ECO:0000256" key="28">
    <source>
        <dbReference type="SAM" id="SignalP"/>
    </source>
</evidence>
<dbReference type="PROSITE" id="PS00280">
    <property type="entry name" value="BPTI_KUNITZ_1"/>
    <property type="match status" value="1"/>
</dbReference>
<dbReference type="PANTHER" id="PTHR46676:SF1">
    <property type="entry name" value="PROTEIN AMBP"/>
    <property type="match status" value="1"/>
</dbReference>
<dbReference type="SUPFAM" id="SSF50814">
    <property type="entry name" value="Lipocalins"/>
    <property type="match status" value="1"/>
</dbReference>
<accession>H3C6Y6</accession>
<evidence type="ECO:0000256" key="26">
    <source>
        <dbReference type="ARBA" id="ARBA00023180"/>
    </source>
</evidence>
<evidence type="ECO:0000256" key="21">
    <source>
        <dbReference type="ARBA" id="ARBA00022991"/>
    </source>
</evidence>
<evidence type="ECO:0000256" key="25">
    <source>
        <dbReference type="ARBA" id="ARBA00023157"/>
    </source>
</evidence>